<accession>A0ABV5Z8E5</accession>
<protein>
    <submittedName>
        <fullName evidence="1">Substrate-binding periplasmic protein</fullName>
    </submittedName>
</protein>
<dbReference type="PANTHER" id="PTHR38834:SF3">
    <property type="entry name" value="SOLUTE-BINDING PROTEIN FAMILY 3_N-TERMINAL DOMAIN-CONTAINING PROTEIN"/>
    <property type="match status" value="1"/>
</dbReference>
<dbReference type="SUPFAM" id="SSF53850">
    <property type="entry name" value="Periplasmic binding protein-like II"/>
    <property type="match status" value="1"/>
</dbReference>
<name>A0ABV5Z8E5_9GAMM</name>
<dbReference type="PANTHER" id="PTHR38834">
    <property type="entry name" value="PERIPLASMIC SUBSTRATE BINDING PROTEIN FAMILY 3"/>
    <property type="match status" value="1"/>
</dbReference>
<comment type="caution">
    <text evidence="1">The sequence shown here is derived from an EMBL/GenBank/DDBJ whole genome shotgun (WGS) entry which is preliminary data.</text>
</comment>
<sequence>MSKGWRYSLALLISCWHELLWGDTWQQATFLAENYPPFLYKKESAVQGIALELLHALADELKQPRPVPELVSQGELIQRLQLEQAVVGMPLVRLPVREQRWHWLGPIAPVRFVLLALAEPPPATVAQPWRIGALDAELYQHLIKKVEHPAELMLASSPYSLLRYLQQGRLDFCLLEEHRARLLLQQAGLESSDFYSYQSFASQELWFALSKGIPAQEVERWQHALERVKARPHPLYGTFYQSLLVRY</sequence>
<dbReference type="RefSeq" id="WP_027313641.1">
    <property type="nucleotide sequence ID" value="NZ_JBHLZN010000001.1"/>
</dbReference>
<reference evidence="1 2" key="1">
    <citation type="submission" date="2024-09" db="EMBL/GenBank/DDBJ databases">
        <authorList>
            <person name="Sun Q."/>
            <person name="Mori K."/>
        </authorList>
    </citation>
    <scope>NUCLEOTIDE SEQUENCE [LARGE SCALE GENOMIC DNA]</scope>
    <source>
        <strain evidence="1 2">ATCC 51285</strain>
    </source>
</reference>
<proteinExistence type="predicted"/>
<keyword evidence="2" id="KW-1185">Reference proteome</keyword>
<evidence type="ECO:0000313" key="1">
    <source>
        <dbReference type="EMBL" id="MFB9885548.1"/>
    </source>
</evidence>
<dbReference type="Proteomes" id="UP001589628">
    <property type="component" value="Unassembled WGS sequence"/>
</dbReference>
<gene>
    <name evidence="1" type="ORF">ACFFLH_03890</name>
</gene>
<dbReference type="EMBL" id="JBHLZN010000001">
    <property type="protein sequence ID" value="MFB9885548.1"/>
    <property type="molecule type" value="Genomic_DNA"/>
</dbReference>
<evidence type="ECO:0000313" key="2">
    <source>
        <dbReference type="Proteomes" id="UP001589628"/>
    </source>
</evidence>
<dbReference type="Gene3D" id="3.40.190.10">
    <property type="entry name" value="Periplasmic binding protein-like II"/>
    <property type="match status" value="2"/>
</dbReference>
<organism evidence="1 2">
    <name type="scientific">Balneatrix alpica</name>
    <dbReference type="NCBI Taxonomy" id="75684"/>
    <lineage>
        <taxon>Bacteria</taxon>
        <taxon>Pseudomonadati</taxon>
        <taxon>Pseudomonadota</taxon>
        <taxon>Gammaproteobacteria</taxon>
        <taxon>Oceanospirillales</taxon>
        <taxon>Balneatrichaceae</taxon>
        <taxon>Balneatrix</taxon>
    </lineage>
</organism>